<proteinExistence type="predicted"/>
<gene>
    <name evidence="3" type="ORF">BgAZ_108760</name>
</gene>
<dbReference type="PROSITE" id="PS51205">
    <property type="entry name" value="VPS9"/>
    <property type="match status" value="1"/>
</dbReference>
<comment type="caution">
    <text evidence="3">The sequence shown here is derived from an EMBL/GenBank/DDBJ whole genome shotgun (WGS) entry which is preliminary data.</text>
</comment>
<feature type="transmembrane region" description="Helical" evidence="1">
    <location>
        <begin position="302"/>
        <end position="324"/>
    </location>
</feature>
<organism evidence="3 4">
    <name type="scientific">Babesia gibsoni</name>
    <dbReference type="NCBI Taxonomy" id="33632"/>
    <lineage>
        <taxon>Eukaryota</taxon>
        <taxon>Sar</taxon>
        <taxon>Alveolata</taxon>
        <taxon>Apicomplexa</taxon>
        <taxon>Aconoidasida</taxon>
        <taxon>Piroplasmida</taxon>
        <taxon>Babesiidae</taxon>
        <taxon>Babesia</taxon>
    </lineage>
</organism>
<sequence>MIDEISANALMCVLKNTHEDLYRTLFNQDEAPRLILVPVAHSLINVQISQQVIVYETEVPNLYLNLHGQAIEISGGKVTTSFGFKNHISANIIRDDKIHDTLGSVRVCLISDYLMHSTSRYKDIVDLDLEDTPAIINKWCQNNAEFNDALYGCLTKFENTFVMVPGYESETCGILCSYVENAVSIYSANRNEEINSTRNSISEVILNFVFMHLYDYIMGHFKRTYHKEEEIIQNRILKLRKEMNLNSTLNLLDVKRQASNYNLVPSCESLKMMSEAKLPEEKLKHLATSIQLNKPGSKDESVSFFILTMVAGGITDALANYAFIHMYSGAKFVKHKIVSKHLEAFKGGIQFLLD</sequence>
<keyword evidence="1" id="KW-0472">Membrane</keyword>
<dbReference type="InterPro" id="IPR003123">
    <property type="entry name" value="VPS9"/>
</dbReference>
<dbReference type="Proteomes" id="UP001230268">
    <property type="component" value="Unassembled WGS sequence"/>
</dbReference>
<feature type="domain" description="VPS9" evidence="2">
    <location>
        <begin position="226"/>
        <end position="354"/>
    </location>
</feature>
<dbReference type="AlphaFoldDB" id="A0AAD8USI5"/>
<accession>A0AAD8USI5</accession>
<keyword evidence="1" id="KW-1133">Transmembrane helix</keyword>
<dbReference type="EMBL" id="JAVEPI010000001">
    <property type="protein sequence ID" value="KAK1444970.1"/>
    <property type="molecule type" value="Genomic_DNA"/>
</dbReference>
<dbReference type="SUPFAM" id="SSF109993">
    <property type="entry name" value="VPS9 domain"/>
    <property type="match status" value="1"/>
</dbReference>
<protein>
    <recommendedName>
        <fullName evidence="2">VPS9 domain-containing protein</fullName>
    </recommendedName>
</protein>
<name>A0AAD8USI5_BABGI</name>
<keyword evidence="1" id="KW-0812">Transmembrane</keyword>
<evidence type="ECO:0000313" key="3">
    <source>
        <dbReference type="EMBL" id="KAK1444970.1"/>
    </source>
</evidence>
<evidence type="ECO:0000313" key="4">
    <source>
        <dbReference type="Proteomes" id="UP001230268"/>
    </source>
</evidence>
<dbReference type="InterPro" id="IPR037191">
    <property type="entry name" value="VPS9_dom_sf"/>
</dbReference>
<evidence type="ECO:0000256" key="1">
    <source>
        <dbReference type="SAM" id="Phobius"/>
    </source>
</evidence>
<evidence type="ECO:0000259" key="2">
    <source>
        <dbReference type="PROSITE" id="PS51205"/>
    </source>
</evidence>
<keyword evidence="4" id="KW-1185">Reference proteome</keyword>
<reference evidence="3" key="1">
    <citation type="submission" date="2023-08" db="EMBL/GenBank/DDBJ databases">
        <title>Draft sequence of the Babesia gibsoni genome.</title>
        <authorList>
            <person name="Yamagishi J.Y."/>
            <person name="Xuan X.X."/>
        </authorList>
    </citation>
    <scope>NUCLEOTIDE SEQUENCE</scope>
    <source>
        <strain evidence="3">Azabu</strain>
    </source>
</reference>